<reference evidence="2" key="1">
    <citation type="journal article" date="2014" name="Int. J. Syst. Evol. Microbiol.">
        <title>Complete genome sequence of Corynebacterium casei LMG S-19264T (=DSM 44701T), isolated from a smear-ripened cheese.</title>
        <authorList>
            <consortium name="US DOE Joint Genome Institute (JGI-PGF)"/>
            <person name="Walter F."/>
            <person name="Albersmeier A."/>
            <person name="Kalinowski J."/>
            <person name="Ruckert C."/>
        </authorList>
    </citation>
    <scope>NUCLEOTIDE SEQUENCE</scope>
    <source>
        <strain evidence="2">CGMCC 4.7312</strain>
    </source>
</reference>
<dbReference type="InterPro" id="IPR010195">
    <property type="entry name" value="Uncharacterised_peroxidase-rel"/>
</dbReference>
<dbReference type="NCBIfam" id="TIGR00778">
    <property type="entry name" value="ahpD_dom"/>
    <property type="match status" value="1"/>
</dbReference>
<dbReference type="AlphaFoldDB" id="A0A917U8A5"/>
<proteinExistence type="predicted"/>
<protein>
    <submittedName>
        <fullName evidence="2">Carboxymuconolactone decarboxylase</fullName>
    </submittedName>
</protein>
<dbReference type="PANTHER" id="PTHR35446:SF2">
    <property type="entry name" value="CARBOXYMUCONOLACTONE DECARBOXYLASE-LIKE DOMAIN-CONTAINING PROTEIN"/>
    <property type="match status" value="1"/>
</dbReference>
<organism evidence="2 3">
    <name type="scientific">Micromonospora sonchi</name>
    <dbReference type="NCBI Taxonomy" id="1763543"/>
    <lineage>
        <taxon>Bacteria</taxon>
        <taxon>Bacillati</taxon>
        <taxon>Actinomycetota</taxon>
        <taxon>Actinomycetes</taxon>
        <taxon>Micromonosporales</taxon>
        <taxon>Micromonosporaceae</taxon>
        <taxon>Micromonospora</taxon>
    </lineage>
</organism>
<gene>
    <name evidence="2" type="ORF">GCM10011608_59340</name>
</gene>
<feature type="domain" description="Carboxymuconolactone decarboxylase-like" evidence="1">
    <location>
        <begin position="24"/>
        <end position="75"/>
    </location>
</feature>
<reference evidence="2" key="2">
    <citation type="submission" date="2020-09" db="EMBL/GenBank/DDBJ databases">
        <authorList>
            <person name="Sun Q."/>
            <person name="Zhou Y."/>
        </authorList>
    </citation>
    <scope>NUCLEOTIDE SEQUENCE</scope>
    <source>
        <strain evidence="2">CGMCC 4.7312</strain>
    </source>
</reference>
<dbReference type="PANTHER" id="PTHR35446">
    <property type="entry name" value="SI:CH211-175M2.5"/>
    <property type="match status" value="1"/>
</dbReference>
<dbReference type="SUPFAM" id="SSF69118">
    <property type="entry name" value="AhpD-like"/>
    <property type="match status" value="1"/>
</dbReference>
<dbReference type="RefSeq" id="WP_189050336.1">
    <property type="nucleotide sequence ID" value="NZ_BMNB01000050.1"/>
</dbReference>
<dbReference type="GO" id="GO:0051920">
    <property type="term" value="F:peroxiredoxin activity"/>
    <property type="evidence" value="ECO:0007669"/>
    <property type="project" value="InterPro"/>
</dbReference>
<dbReference type="Proteomes" id="UP000608890">
    <property type="component" value="Unassembled WGS sequence"/>
</dbReference>
<evidence type="ECO:0000313" key="3">
    <source>
        <dbReference type="Proteomes" id="UP000608890"/>
    </source>
</evidence>
<accession>A0A917U8A5</accession>
<keyword evidence="3" id="KW-1185">Reference proteome</keyword>
<sequence>MAHIDLGLDERAYPGIRGPMRFRPETARPLNGLAEALLRAPHPTLSPGERELVAAYVSGLNECRFCCASHSALAAAQLPSGMALVEQVCADLATAEIGEKLRALLRIAAAVQRSGRDVTAELVAEARAAGATDLEVHDVVLIAAAFCMFNRYVDGLGTLAPDDPASHEIAAKRIVQHGYRNAGQCSAL</sequence>
<dbReference type="Gene3D" id="1.20.1290.10">
    <property type="entry name" value="AhpD-like"/>
    <property type="match status" value="1"/>
</dbReference>
<dbReference type="NCBIfam" id="TIGR01926">
    <property type="entry name" value="peroxid_rel"/>
    <property type="match status" value="1"/>
</dbReference>
<evidence type="ECO:0000313" key="2">
    <source>
        <dbReference type="EMBL" id="GGM66185.1"/>
    </source>
</evidence>
<dbReference type="InterPro" id="IPR029032">
    <property type="entry name" value="AhpD-like"/>
</dbReference>
<dbReference type="Pfam" id="PF02627">
    <property type="entry name" value="CMD"/>
    <property type="match status" value="1"/>
</dbReference>
<comment type="caution">
    <text evidence="2">The sequence shown here is derived from an EMBL/GenBank/DDBJ whole genome shotgun (WGS) entry which is preliminary data.</text>
</comment>
<dbReference type="EMBL" id="BMNB01000050">
    <property type="protein sequence ID" value="GGM66185.1"/>
    <property type="molecule type" value="Genomic_DNA"/>
</dbReference>
<dbReference type="InterPro" id="IPR004675">
    <property type="entry name" value="AhpD_core"/>
</dbReference>
<evidence type="ECO:0000259" key="1">
    <source>
        <dbReference type="Pfam" id="PF02627"/>
    </source>
</evidence>
<dbReference type="InterPro" id="IPR003779">
    <property type="entry name" value="CMD-like"/>
</dbReference>
<name>A0A917U8A5_9ACTN</name>